<organism evidence="1 2">
    <name type="scientific">Lactococcus protaetiae</name>
    <dbReference type="NCBI Taxonomy" id="2592653"/>
    <lineage>
        <taxon>Bacteria</taxon>
        <taxon>Bacillati</taxon>
        <taxon>Bacillota</taxon>
        <taxon>Bacilli</taxon>
        <taxon>Lactobacillales</taxon>
        <taxon>Streptococcaceae</taxon>
        <taxon>Lactococcus</taxon>
    </lineage>
</organism>
<protein>
    <submittedName>
        <fullName evidence="1">DUF523 domain-containing protein</fullName>
    </submittedName>
</protein>
<dbReference type="OrthoDB" id="9797779at2"/>
<sequence length="68" mass="7190">MIYDGTFSGQMIAGNGITAQLLADNGIEVITSSVGIPTDVSRTNAKLSAAYPPEEDIARTCLVKMESR</sequence>
<reference evidence="1 2" key="1">
    <citation type="submission" date="2019-07" db="EMBL/GenBank/DDBJ databases">
        <title>Genome sequencing of KACC 19320.</title>
        <authorList>
            <person name="Heo J."/>
            <person name="Kim S.-J."/>
            <person name="Kim J.-S."/>
            <person name="Hong S.-B."/>
            <person name="Kwon S.-W."/>
        </authorList>
    </citation>
    <scope>NUCLEOTIDE SEQUENCE [LARGE SCALE GENOMIC DNA]</scope>
    <source>
        <strain evidence="1 2">KACC 19320</strain>
    </source>
</reference>
<proteinExistence type="predicted"/>
<evidence type="ECO:0000313" key="2">
    <source>
        <dbReference type="Proteomes" id="UP000315128"/>
    </source>
</evidence>
<accession>A0A514ZBJ8</accession>
<dbReference type="EMBL" id="CP041356">
    <property type="protein sequence ID" value="QDK71945.1"/>
    <property type="molecule type" value="Genomic_DNA"/>
</dbReference>
<gene>
    <name evidence="1" type="ORF">FLP15_07320</name>
</gene>
<name>A0A514ZBJ8_9LACT</name>
<dbReference type="AlphaFoldDB" id="A0A514ZBJ8"/>
<evidence type="ECO:0000313" key="1">
    <source>
        <dbReference type="EMBL" id="QDK71945.1"/>
    </source>
</evidence>
<dbReference type="Proteomes" id="UP000315128">
    <property type="component" value="Chromosome"/>
</dbReference>
<keyword evidence="2" id="KW-1185">Reference proteome</keyword>
<dbReference type="KEGG" id="lack:FLP15_07320"/>